<dbReference type="SUPFAM" id="SSF54495">
    <property type="entry name" value="UBC-like"/>
    <property type="match status" value="1"/>
</dbReference>
<name>A0A6A6S672_9PLEO</name>
<organism evidence="5 6">
    <name type="scientific">Massarina eburnea CBS 473.64</name>
    <dbReference type="NCBI Taxonomy" id="1395130"/>
    <lineage>
        <taxon>Eukaryota</taxon>
        <taxon>Fungi</taxon>
        <taxon>Dikarya</taxon>
        <taxon>Ascomycota</taxon>
        <taxon>Pezizomycotina</taxon>
        <taxon>Dothideomycetes</taxon>
        <taxon>Pleosporomycetidae</taxon>
        <taxon>Pleosporales</taxon>
        <taxon>Massarineae</taxon>
        <taxon>Massarinaceae</taxon>
        <taxon>Massarina</taxon>
    </lineage>
</organism>
<accession>A0A6A6S672</accession>
<dbReference type="PANTHER" id="PTHR46116:SF15">
    <property type="entry name" value="(E3-INDEPENDENT) E2 UBIQUITIN-CONJUGATING ENZYME"/>
    <property type="match status" value="1"/>
</dbReference>
<gene>
    <name evidence="5" type="ORF">P280DRAFT_539388</name>
</gene>
<evidence type="ECO:0000256" key="1">
    <source>
        <dbReference type="ARBA" id="ARBA00022679"/>
    </source>
</evidence>
<dbReference type="InterPro" id="IPR016135">
    <property type="entry name" value="UBQ-conjugating_enzyme/RWD"/>
</dbReference>
<protein>
    <recommendedName>
        <fullName evidence="4">UBC core domain-containing protein</fullName>
    </recommendedName>
</protein>
<feature type="compositionally biased region" description="Gly residues" evidence="3">
    <location>
        <begin position="642"/>
        <end position="655"/>
    </location>
</feature>
<dbReference type="Proteomes" id="UP000799753">
    <property type="component" value="Unassembled WGS sequence"/>
</dbReference>
<evidence type="ECO:0000313" key="6">
    <source>
        <dbReference type="Proteomes" id="UP000799753"/>
    </source>
</evidence>
<dbReference type="EMBL" id="MU006780">
    <property type="protein sequence ID" value="KAF2643386.1"/>
    <property type="molecule type" value="Genomic_DNA"/>
</dbReference>
<proteinExistence type="predicted"/>
<evidence type="ECO:0000256" key="3">
    <source>
        <dbReference type="SAM" id="MobiDB-lite"/>
    </source>
</evidence>
<sequence length="666" mass="74016">MPRKSTTDSNQAPQKHLDSQGDIVVPIQQVYLRGGGGCGPTTTSATTFETYKDFTKYLSGRKCLDCNNGLIKDAKDVQALFQRWQKGECSVSSQVKCRKCSKSTCIACFDGQKSKTTEVKIQGVRVKWCCSRGRLFMIWVILCGFDQQYSAEKHKEVSTKSTTYRTKGSGTGYGGIGNFGFDSYNNNKQAEAHSAEKKADAFDATMLEFLTKLLPSPDENTSFDVNPPEAVVSMLSSSKILNKAAELLRNDSLDDASKRKGLYDALLGFLRTIGTHKVIKRAMFSERETFPDAVNLFTLSFNGTPQDARKGSGPSLADLLRNLNLQSNVMMKGAQNNKKEFNDQDGKDLLWLCRKISDLSSYLLGKNQNPALPKDCGIIEVADENIYPTYYYYRNVQRLQDSPFGRVKSLITEITTLKTGLSSGIFVKHGSSRLDVMKAVIVGPEGTPYEYGLHEFDIFCPRQYPNVPPKVWFKGTNNGTVPINPNLHPNGEVCLSLLGTYPGEPWRPGKSTILQVLISIQAMIFCENPLRNDPSHEAIDDQSNQIYNQIVHVYTAKLALLDWARNPPSLWKDVARLHFEKNGDNILRKVEQWAVELYADRLDMGRKYGKSEEGIYVVLPKLQTALENYGATYKTRSSSTSSGGGSGVFDGGRSGYGSYDSSRKGC</sequence>
<feature type="domain" description="UBC core" evidence="4">
    <location>
        <begin position="405"/>
        <end position="560"/>
    </location>
</feature>
<dbReference type="OrthoDB" id="47801at2759"/>
<dbReference type="PANTHER" id="PTHR46116">
    <property type="entry name" value="(E3-INDEPENDENT) E2 UBIQUITIN-CONJUGATING ENZYME"/>
    <property type="match status" value="1"/>
</dbReference>
<evidence type="ECO:0000256" key="2">
    <source>
        <dbReference type="ARBA" id="ARBA00022786"/>
    </source>
</evidence>
<keyword evidence="1" id="KW-0808">Transferase</keyword>
<dbReference type="AlphaFoldDB" id="A0A6A6S672"/>
<dbReference type="Gene3D" id="3.10.110.10">
    <property type="entry name" value="Ubiquitin Conjugating Enzyme"/>
    <property type="match status" value="1"/>
</dbReference>
<evidence type="ECO:0000313" key="5">
    <source>
        <dbReference type="EMBL" id="KAF2643386.1"/>
    </source>
</evidence>
<dbReference type="Pfam" id="PF00179">
    <property type="entry name" value="UQ_con"/>
    <property type="match status" value="1"/>
</dbReference>
<reference evidence="5" key="1">
    <citation type="journal article" date="2020" name="Stud. Mycol.">
        <title>101 Dothideomycetes genomes: a test case for predicting lifestyles and emergence of pathogens.</title>
        <authorList>
            <person name="Haridas S."/>
            <person name="Albert R."/>
            <person name="Binder M."/>
            <person name="Bloem J."/>
            <person name="Labutti K."/>
            <person name="Salamov A."/>
            <person name="Andreopoulos B."/>
            <person name="Baker S."/>
            <person name="Barry K."/>
            <person name="Bills G."/>
            <person name="Bluhm B."/>
            <person name="Cannon C."/>
            <person name="Castanera R."/>
            <person name="Culley D."/>
            <person name="Daum C."/>
            <person name="Ezra D."/>
            <person name="Gonzalez J."/>
            <person name="Henrissat B."/>
            <person name="Kuo A."/>
            <person name="Liang C."/>
            <person name="Lipzen A."/>
            <person name="Lutzoni F."/>
            <person name="Magnuson J."/>
            <person name="Mondo S."/>
            <person name="Nolan M."/>
            <person name="Ohm R."/>
            <person name="Pangilinan J."/>
            <person name="Park H.-J."/>
            <person name="Ramirez L."/>
            <person name="Alfaro M."/>
            <person name="Sun H."/>
            <person name="Tritt A."/>
            <person name="Yoshinaga Y."/>
            <person name="Zwiers L.-H."/>
            <person name="Turgeon B."/>
            <person name="Goodwin S."/>
            <person name="Spatafora J."/>
            <person name="Crous P."/>
            <person name="Grigoriev I."/>
        </authorList>
    </citation>
    <scope>NUCLEOTIDE SEQUENCE</scope>
    <source>
        <strain evidence="5">CBS 473.64</strain>
    </source>
</reference>
<dbReference type="PROSITE" id="PS50127">
    <property type="entry name" value="UBC_2"/>
    <property type="match status" value="1"/>
</dbReference>
<keyword evidence="6" id="KW-1185">Reference proteome</keyword>
<feature type="region of interest" description="Disordered" evidence="3">
    <location>
        <begin position="633"/>
        <end position="666"/>
    </location>
</feature>
<keyword evidence="2" id="KW-0833">Ubl conjugation pathway</keyword>
<evidence type="ECO:0000259" key="4">
    <source>
        <dbReference type="PROSITE" id="PS50127"/>
    </source>
</evidence>
<dbReference type="InterPro" id="IPR000608">
    <property type="entry name" value="UBC"/>
</dbReference>
<dbReference type="GO" id="GO:0061631">
    <property type="term" value="F:ubiquitin conjugating enzyme activity"/>
    <property type="evidence" value="ECO:0007669"/>
    <property type="project" value="TreeGrafter"/>
</dbReference>
<dbReference type="SMART" id="SM00212">
    <property type="entry name" value="UBCc"/>
    <property type="match status" value="1"/>
</dbReference>